<sequence length="505" mass="57462">MAQDTEPQQKRQCWECFRRRLVCDFTRPCCKKCIKTGKDCPGYDEKKPLKWVEPGKVASKRRQRQNICKGDGGVCQEAASTASSEVSRADHTRLPVIVKDGNVEDFEVIFNPCFEMIDRTTDIVRAINYYNTHVYPELLVITEFVPNPYIIHFPLEVLPYLPPSIHHTMACFAISHRMNQLRLVEDSNRITTASNRILHHRGEAIRDLGEAIATPENQTSDFTLTSVLLLLTTEPQHGFKSPWRAHAHGLNRLIKLRGGFGSVFQSSIHLQPVLVLYMLFTVYSNSTSHSADQLDIMSPLLLVPQVADMYKLVFPHVLCPQSLFLDLITINNLRAQTMDPRFTSETSQSTAEHLLAHLETFFPAKWVEENTDNLQEVWKLIASIHQSSIIIYCIMSLQSLSLLPINAQLEATRSFHGFRLFECLQKARVSRFINKFIMWPVVVSGVEAVYRSPHVRHIVAKQLAALSQDLGTATPLQANVKLEAFWASGKFGWDDCFDGPYSFFI</sequence>
<dbReference type="InterPro" id="IPR001138">
    <property type="entry name" value="Zn2Cys6_DnaBD"/>
</dbReference>
<gene>
    <name evidence="4" type="ORF">K491DRAFT_229856</name>
</gene>
<proteinExistence type="predicted"/>
<keyword evidence="5" id="KW-1185">Reference proteome</keyword>
<dbReference type="CDD" id="cd00067">
    <property type="entry name" value="GAL4"/>
    <property type="match status" value="1"/>
</dbReference>
<organism evidence="4 5">
    <name type="scientific">Lophiostoma macrostomum CBS 122681</name>
    <dbReference type="NCBI Taxonomy" id="1314788"/>
    <lineage>
        <taxon>Eukaryota</taxon>
        <taxon>Fungi</taxon>
        <taxon>Dikarya</taxon>
        <taxon>Ascomycota</taxon>
        <taxon>Pezizomycotina</taxon>
        <taxon>Dothideomycetes</taxon>
        <taxon>Pleosporomycetidae</taxon>
        <taxon>Pleosporales</taxon>
        <taxon>Lophiostomataceae</taxon>
        <taxon>Lophiostoma</taxon>
    </lineage>
</organism>
<evidence type="ECO:0000259" key="3">
    <source>
        <dbReference type="PROSITE" id="PS50048"/>
    </source>
</evidence>
<dbReference type="PANTHER" id="PTHR37534:SF48">
    <property type="entry name" value="FINGER DOMAIN PROTEIN, PUTATIVE-RELATED"/>
    <property type="match status" value="1"/>
</dbReference>
<dbReference type="InterPro" id="IPR021858">
    <property type="entry name" value="Fun_TF"/>
</dbReference>
<name>A0A6A6SMQ1_9PLEO</name>
<protein>
    <submittedName>
        <fullName evidence="4">C6 zinc finger domain-containing protein</fullName>
    </submittedName>
</protein>
<dbReference type="OrthoDB" id="5386330at2759"/>
<dbReference type="PANTHER" id="PTHR37534">
    <property type="entry name" value="TRANSCRIPTIONAL ACTIVATOR PROTEIN UGA3"/>
    <property type="match status" value="1"/>
</dbReference>
<dbReference type="AlphaFoldDB" id="A0A6A6SMQ1"/>
<evidence type="ECO:0000256" key="1">
    <source>
        <dbReference type="ARBA" id="ARBA00004123"/>
    </source>
</evidence>
<comment type="subcellular location">
    <subcellularLocation>
        <location evidence="1">Nucleus</location>
    </subcellularLocation>
</comment>
<dbReference type="Pfam" id="PF11951">
    <property type="entry name" value="Fungal_trans_2"/>
    <property type="match status" value="1"/>
</dbReference>
<dbReference type="GO" id="GO:0045944">
    <property type="term" value="P:positive regulation of transcription by RNA polymerase II"/>
    <property type="evidence" value="ECO:0007669"/>
    <property type="project" value="TreeGrafter"/>
</dbReference>
<reference evidence="4" key="1">
    <citation type="journal article" date="2020" name="Stud. Mycol.">
        <title>101 Dothideomycetes genomes: a test case for predicting lifestyles and emergence of pathogens.</title>
        <authorList>
            <person name="Haridas S."/>
            <person name="Albert R."/>
            <person name="Binder M."/>
            <person name="Bloem J."/>
            <person name="Labutti K."/>
            <person name="Salamov A."/>
            <person name="Andreopoulos B."/>
            <person name="Baker S."/>
            <person name="Barry K."/>
            <person name="Bills G."/>
            <person name="Bluhm B."/>
            <person name="Cannon C."/>
            <person name="Castanera R."/>
            <person name="Culley D."/>
            <person name="Daum C."/>
            <person name="Ezra D."/>
            <person name="Gonzalez J."/>
            <person name="Henrissat B."/>
            <person name="Kuo A."/>
            <person name="Liang C."/>
            <person name="Lipzen A."/>
            <person name="Lutzoni F."/>
            <person name="Magnuson J."/>
            <person name="Mondo S."/>
            <person name="Nolan M."/>
            <person name="Ohm R."/>
            <person name="Pangilinan J."/>
            <person name="Park H.-J."/>
            <person name="Ramirez L."/>
            <person name="Alfaro M."/>
            <person name="Sun H."/>
            <person name="Tritt A."/>
            <person name="Yoshinaga Y."/>
            <person name="Zwiers L.-H."/>
            <person name="Turgeon B."/>
            <person name="Goodwin S."/>
            <person name="Spatafora J."/>
            <person name="Crous P."/>
            <person name="Grigoriev I."/>
        </authorList>
    </citation>
    <scope>NUCLEOTIDE SEQUENCE</scope>
    <source>
        <strain evidence="4">CBS 122681</strain>
    </source>
</reference>
<evidence type="ECO:0000313" key="4">
    <source>
        <dbReference type="EMBL" id="KAF2648762.1"/>
    </source>
</evidence>
<dbReference type="SUPFAM" id="SSF57701">
    <property type="entry name" value="Zn2/Cys6 DNA-binding domain"/>
    <property type="match status" value="1"/>
</dbReference>
<dbReference type="GO" id="GO:0000976">
    <property type="term" value="F:transcription cis-regulatory region binding"/>
    <property type="evidence" value="ECO:0007669"/>
    <property type="project" value="TreeGrafter"/>
</dbReference>
<accession>A0A6A6SMQ1</accession>
<dbReference type="InterPro" id="IPR036864">
    <property type="entry name" value="Zn2-C6_fun-type_DNA-bd_sf"/>
</dbReference>
<dbReference type="GO" id="GO:0008270">
    <property type="term" value="F:zinc ion binding"/>
    <property type="evidence" value="ECO:0007669"/>
    <property type="project" value="InterPro"/>
</dbReference>
<keyword evidence="2" id="KW-0539">Nucleus</keyword>
<evidence type="ECO:0000256" key="2">
    <source>
        <dbReference type="ARBA" id="ARBA00023242"/>
    </source>
</evidence>
<evidence type="ECO:0000313" key="5">
    <source>
        <dbReference type="Proteomes" id="UP000799324"/>
    </source>
</evidence>
<dbReference type="Proteomes" id="UP000799324">
    <property type="component" value="Unassembled WGS sequence"/>
</dbReference>
<feature type="domain" description="Zn(2)-C6 fungal-type" evidence="3">
    <location>
        <begin position="12"/>
        <end position="40"/>
    </location>
</feature>
<dbReference type="PROSITE" id="PS50048">
    <property type="entry name" value="ZN2_CY6_FUNGAL_2"/>
    <property type="match status" value="1"/>
</dbReference>
<dbReference type="GO" id="GO:0000981">
    <property type="term" value="F:DNA-binding transcription factor activity, RNA polymerase II-specific"/>
    <property type="evidence" value="ECO:0007669"/>
    <property type="project" value="InterPro"/>
</dbReference>
<dbReference type="GO" id="GO:0005634">
    <property type="term" value="C:nucleus"/>
    <property type="evidence" value="ECO:0007669"/>
    <property type="project" value="UniProtKB-SubCell"/>
</dbReference>
<dbReference type="EMBL" id="MU004522">
    <property type="protein sequence ID" value="KAF2648762.1"/>
    <property type="molecule type" value="Genomic_DNA"/>
</dbReference>